<sequence length="91" mass="10275">MDDFVVCYGSTEISPVIAMSYPTDSPENRCKSVGHIMDHLEMAVFDKDGKLVRRGDKGEICARGYSVMLGYYNEEARTKEAITSDKWYHTG</sequence>
<organism evidence="1 2">
    <name type="scientific">Panagrolaimus sp. JU765</name>
    <dbReference type="NCBI Taxonomy" id="591449"/>
    <lineage>
        <taxon>Eukaryota</taxon>
        <taxon>Metazoa</taxon>
        <taxon>Ecdysozoa</taxon>
        <taxon>Nematoda</taxon>
        <taxon>Chromadorea</taxon>
        <taxon>Rhabditida</taxon>
        <taxon>Tylenchina</taxon>
        <taxon>Panagrolaimomorpha</taxon>
        <taxon>Panagrolaimoidea</taxon>
        <taxon>Panagrolaimidae</taxon>
        <taxon>Panagrolaimus</taxon>
    </lineage>
</organism>
<proteinExistence type="predicted"/>
<evidence type="ECO:0000313" key="1">
    <source>
        <dbReference type="Proteomes" id="UP000887576"/>
    </source>
</evidence>
<accession>A0AC34Q4U3</accession>
<evidence type="ECO:0000313" key="2">
    <source>
        <dbReference type="WBParaSite" id="JU765_v2.g12910.t1"/>
    </source>
</evidence>
<name>A0AC34Q4U3_9BILA</name>
<dbReference type="WBParaSite" id="JU765_v2.g12910.t1">
    <property type="protein sequence ID" value="JU765_v2.g12910.t1"/>
    <property type="gene ID" value="JU765_v2.g12910"/>
</dbReference>
<dbReference type="Proteomes" id="UP000887576">
    <property type="component" value="Unplaced"/>
</dbReference>
<reference evidence="2" key="1">
    <citation type="submission" date="2022-11" db="UniProtKB">
        <authorList>
            <consortium name="WormBaseParasite"/>
        </authorList>
    </citation>
    <scope>IDENTIFICATION</scope>
</reference>
<protein>
    <submittedName>
        <fullName evidence="2">AMP-dependent synthetase/ligase domain-containing protein</fullName>
    </submittedName>
</protein>